<feature type="transmembrane region" description="Helical" evidence="2">
    <location>
        <begin position="370"/>
        <end position="393"/>
    </location>
</feature>
<evidence type="ECO:0000313" key="4">
    <source>
        <dbReference type="EMBL" id="POI32762.1"/>
    </source>
</evidence>
<dbReference type="GO" id="GO:0005737">
    <property type="term" value="C:cytoplasm"/>
    <property type="evidence" value="ECO:0007669"/>
    <property type="project" value="TreeGrafter"/>
</dbReference>
<dbReference type="EMBL" id="PPHD01005030">
    <property type="protein sequence ID" value="POI32762.1"/>
    <property type="molecule type" value="Genomic_DNA"/>
</dbReference>
<dbReference type="PANTHER" id="PTHR46687">
    <property type="entry name" value="PROTEIN DISPATCHED HOMOLOG 3"/>
    <property type="match status" value="1"/>
</dbReference>
<dbReference type="InterPro" id="IPR042480">
    <property type="entry name" value="DISP3"/>
</dbReference>
<dbReference type="OrthoDB" id="429851at2759"/>
<proteinExistence type="predicted"/>
<feature type="transmembrane region" description="Helical" evidence="2">
    <location>
        <begin position="71"/>
        <end position="91"/>
    </location>
</feature>
<reference evidence="4 5" key="1">
    <citation type="submission" date="2018-01" db="EMBL/GenBank/DDBJ databases">
        <title>Comparison of the Chinese Bamboo Partridge and Red Junglefowl genome sequences highlights the importance of demography in genome evolution.</title>
        <authorList>
            <person name="Tiley G.P."/>
            <person name="Kimball R.T."/>
            <person name="Braun E.L."/>
            <person name="Burleigh J.G."/>
        </authorList>
    </citation>
    <scope>NUCLEOTIDE SEQUENCE [LARGE SCALE GENOMIC DNA]</scope>
    <source>
        <strain evidence="4">RTK389</strain>
        <tissue evidence="4">Blood</tissue>
    </source>
</reference>
<dbReference type="PANTHER" id="PTHR46687:SF1">
    <property type="entry name" value="PROTEIN DISPATCHED HOMOLOG 3"/>
    <property type="match status" value="1"/>
</dbReference>
<feature type="transmembrane region" description="Helical" evidence="2">
    <location>
        <begin position="613"/>
        <end position="630"/>
    </location>
</feature>
<dbReference type="Proteomes" id="UP000237246">
    <property type="component" value="Unassembled WGS sequence"/>
</dbReference>
<accession>A0A2P4T8R7</accession>
<dbReference type="AlphaFoldDB" id="A0A2P4T8R7"/>
<comment type="caution">
    <text evidence="4">The sequence shown here is derived from an EMBL/GenBank/DDBJ whole genome shotgun (WGS) entry which is preliminary data.</text>
</comment>
<feature type="transmembrane region" description="Helical" evidence="2">
    <location>
        <begin position="1150"/>
        <end position="1173"/>
    </location>
</feature>
<feature type="transmembrane region" description="Helical" evidence="2">
    <location>
        <begin position="1118"/>
        <end position="1144"/>
    </location>
</feature>
<feature type="transmembrane region" description="Helical" evidence="2">
    <location>
        <begin position="347"/>
        <end position="364"/>
    </location>
</feature>
<feature type="transmembrane region" description="Helical" evidence="2">
    <location>
        <begin position="1036"/>
        <end position="1057"/>
    </location>
</feature>
<feature type="non-terminal residue" evidence="4">
    <location>
        <position position="1"/>
    </location>
</feature>
<evidence type="ECO:0000256" key="2">
    <source>
        <dbReference type="SAM" id="Phobius"/>
    </source>
</evidence>
<evidence type="ECO:0000259" key="3">
    <source>
        <dbReference type="PROSITE" id="PS50156"/>
    </source>
</evidence>
<dbReference type="PROSITE" id="PS50156">
    <property type="entry name" value="SSD"/>
    <property type="match status" value="1"/>
</dbReference>
<gene>
    <name evidence="4" type="ORF">CIB84_003486</name>
</gene>
<name>A0A2P4T8R7_BAMTH</name>
<keyword evidence="2" id="KW-0472">Membrane</keyword>
<keyword evidence="2" id="KW-1133">Transmembrane helix</keyword>
<keyword evidence="2" id="KW-0812">Transmembrane</keyword>
<feature type="transmembrane region" description="Helical" evidence="2">
    <location>
        <begin position="442"/>
        <end position="462"/>
    </location>
</feature>
<sequence>ALDMDTEDDPLLQDAWLDEEDEEVAFSSRKRQEGALLCGKSSCRVRPLRVALPVSGFWNIVGWIFTNPYCAGFILFLGCAIPAVLAVVMFLHYPALDIDISYNAFEIRNHESSQRFDALALALKSQFGSWGRNRRDLADFTSETLQRLIFEQLQQLHLNASHLQVSTRAKRSAPQGRASSPEPHAHPHPGNDTSRVTRGAPRWDFSNTYISANTQTHAHWRIELIFLARGDSENNIFTTERLVTIHEVERSLELAMTHPEFYWYVDEGLSAENKKSSLLRSEILFGAPLPNYYSVEDRWEEQRHKFQNFVVTYVAMLAKQSTSKVQVLYGGTDLFDYEVRKTFNNDMLLAFISSSCIAVLVYILTSCSVFLSFFGIASIGLSCLVALFLYHVVFGIQYLGILNGVAAFVIVGIGVDDVFVFINTYRQATHLKDLRLRMIHTIQTAGKATFFTSLTTAAAYAANIFSQIPAVHDFGLFMSLIVSCCWVAVLFTMPAALGIWTLYVSPLESSCQTSCSQKCTKKSALHLAEDLFVASEGTSRAGRETLPYLDDDIPLLSVEEEPVSLEMGDVPLVSVMPENLQLPVEKSNRGHLIAHLQELLEHWVLWSAVKSRWVIVGLFLLVLLLSIFFASRLRPASRAPVLFRPDTNIQVLLDLKYNLSAEGISCITCSDLQGTVYISKSRSKGRPAIYRFSLNASIPAPWQMVSPGDGEVPSFQVYRVPFGNFTRKLTACVSTVGLLKQTSPRKWMMTTLSCDSKRGWKFDFSFYVAAKEQQRTRKLYFAQSHKPPYHGRVCVAPPGCLLSSSPDGPTKGILYVPSEKAAPKARLSATSGFNPCMNMGCGKPAVRPLVDTGAMVFVVFGIRGVNRTKNSDNHVIGDMGSVIYDDSFDLFKEIGNLCRLCKAIASNTELVKPGGAQCLPSGYSISSFLQMLHPECKNIPEPNLLPGQLSHGAVGVKDGKVQWISMAFESKCYIFSPFRTVHSPKVIFYSKQRMLSKSLEIEKVREFALLSALYGLILSLVICVAAVAVFTTHILLLLPVLLSILGVVCLVVTIMYWSGWEMGAVEAISLSILVGSSVDYCVHLVEGYLLAGENLPLHHAEDPTACRQWRTIEAIRHVGVAIVSSAVTTVIATVPLFFCIIAPFAKFGKIVALNTGVSILYTLTVSTALLSIMGPGTFTRSRTSCLKAVAGVLLAGLLGLCICLALLKGGFKIPLPNGTAL</sequence>
<feature type="transmembrane region" description="Helical" evidence="2">
    <location>
        <begin position="400"/>
        <end position="422"/>
    </location>
</feature>
<dbReference type="InterPro" id="IPR053958">
    <property type="entry name" value="HMGCR/SNAP/NPC1-like_SSD"/>
</dbReference>
<keyword evidence="5" id="KW-1185">Reference proteome</keyword>
<dbReference type="FunFam" id="1.20.1640.10:FF:000015">
    <property type="entry name" value="Dispatched RND transporter family member 3"/>
    <property type="match status" value="1"/>
</dbReference>
<evidence type="ECO:0000313" key="5">
    <source>
        <dbReference type="Proteomes" id="UP000237246"/>
    </source>
</evidence>
<feature type="transmembrane region" description="Helical" evidence="2">
    <location>
        <begin position="1007"/>
        <end position="1030"/>
    </location>
</feature>
<feature type="transmembrane region" description="Helical" evidence="2">
    <location>
        <begin position="1185"/>
        <end position="1207"/>
    </location>
</feature>
<dbReference type="SUPFAM" id="SSF82866">
    <property type="entry name" value="Multidrug efflux transporter AcrB transmembrane domain"/>
    <property type="match status" value="2"/>
</dbReference>
<feature type="domain" description="SSD" evidence="3">
    <location>
        <begin position="394"/>
        <end position="499"/>
    </location>
</feature>
<dbReference type="Gene3D" id="1.20.1640.10">
    <property type="entry name" value="Multidrug efflux transporter AcrB transmembrane domain"/>
    <property type="match status" value="2"/>
</dbReference>
<dbReference type="InterPro" id="IPR000731">
    <property type="entry name" value="SSD"/>
</dbReference>
<organism evidence="4 5">
    <name type="scientific">Bambusicola thoracicus</name>
    <name type="common">Chinese bamboo-partridge</name>
    <name type="synonym">Perdix thoracica</name>
    <dbReference type="NCBI Taxonomy" id="9083"/>
    <lineage>
        <taxon>Eukaryota</taxon>
        <taxon>Metazoa</taxon>
        <taxon>Chordata</taxon>
        <taxon>Craniata</taxon>
        <taxon>Vertebrata</taxon>
        <taxon>Euteleostomi</taxon>
        <taxon>Archelosauria</taxon>
        <taxon>Archosauria</taxon>
        <taxon>Dinosauria</taxon>
        <taxon>Saurischia</taxon>
        <taxon>Theropoda</taxon>
        <taxon>Coelurosauria</taxon>
        <taxon>Aves</taxon>
        <taxon>Neognathae</taxon>
        <taxon>Galloanserae</taxon>
        <taxon>Galliformes</taxon>
        <taxon>Phasianidae</taxon>
        <taxon>Perdicinae</taxon>
        <taxon>Bambusicola</taxon>
    </lineage>
</organism>
<protein>
    <recommendedName>
        <fullName evidence="3">SSD domain-containing protein</fullName>
    </recommendedName>
</protein>
<dbReference type="Pfam" id="PF22894">
    <property type="entry name" value="DUF7023"/>
    <property type="match status" value="1"/>
</dbReference>
<feature type="transmembrane region" description="Helical" evidence="2">
    <location>
        <begin position="474"/>
        <end position="500"/>
    </location>
</feature>
<evidence type="ECO:0000256" key="1">
    <source>
        <dbReference type="SAM" id="MobiDB-lite"/>
    </source>
</evidence>
<dbReference type="InterPro" id="IPR053954">
    <property type="entry name" value="DUF7023"/>
</dbReference>
<dbReference type="Pfam" id="PF12349">
    <property type="entry name" value="Sterol-sensing"/>
    <property type="match status" value="1"/>
</dbReference>
<feature type="region of interest" description="Disordered" evidence="1">
    <location>
        <begin position="169"/>
        <end position="198"/>
    </location>
</feature>